<dbReference type="InterPro" id="IPR050194">
    <property type="entry name" value="Glycosyltransferase_grp1"/>
</dbReference>
<dbReference type="PANTHER" id="PTHR45947:SF3">
    <property type="entry name" value="SULFOQUINOVOSYL TRANSFERASE SQD2"/>
    <property type="match status" value="1"/>
</dbReference>
<reference evidence="5" key="2">
    <citation type="submission" date="2023-01" db="EMBL/GenBank/DDBJ databases">
        <authorList>
            <person name="Sun Q."/>
            <person name="Evtushenko L."/>
        </authorList>
    </citation>
    <scope>NUCLEOTIDE SEQUENCE</scope>
    <source>
        <strain evidence="5">VKM Ac-1321</strain>
    </source>
</reference>
<dbReference type="AlphaFoldDB" id="A0A9W6KUP8"/>
<evidence type="ECO:0000256" key="2">
    <source>
        <dbReference type="ARBA" id="ARBA00022679"/>
    </source>
</evidence>
<evidence type="ECO:0008006" key="7">
    <source>
        <dbReference type="Google" id="ProtNLM"/>
    </source>
</evidence>
<keyword evidence="1" id="KW-0328">Glycosyltransferase</keyword>
<evidence type="ECO:0000313" key="6">
    <source>
        <dbReference type="Proteomes" id="UP001143480"/>
    </source>
</evidence>
<protein>
    <recommendedName>
        <fullName evidence="7">Glycosyltransferase involved in cell wall biosynthesis</fullName>
    </recommendedName>
</protein>
<dbReference type="InterPro" id="IPR028098">
    <property type="entry name" value="Glyco_trans_4-like_N"/>
</dbReference>
<dbReference type="Proteomes" id="UP001143480">
    <property type="component" value="Unassembled WGS sequence"/>
</dbReference>
<dbReference type="SUPFAM" id="SSF53756">
    <property type="entry name" value="UDP-Glycosyltransferase/glycogen phosphorylase"/>
    <property type="match status" value="1"/>
</dbReference>
<dbReference type="EMBL" id="BSFP01000145">
    <property type="protein sequence ID" value="GLL08417.1"/>
    <property type="molecule type" value="Genomic_DNA"/>
</dbReference>
<name>A0A9W6KUP8_9ACTN</name>
<dbReference type="Pfam" id="PF00534">
    <property type="entry name" value="Glycos_transf_1"/>
    <property type="match status" value="1"/>
</dbReference>
<dbReference type="CDD" id="cd03801">
    <property type="entry name" value="GT4_PimA-like"/>
    <property type="match status" value="1"/>
</dbReference>
<evidence type="ECO:0000256" key="1">
    <source>
        <dbReference type="ARBA" id="ARBA00022676"/>
    </source>
</evidence>
<organism evidence="5 6">
    <name type="scientific">Dactylosporangium matsuzakiense</name>
    <dbReference type="NCBI Taxonomy" id="53360"/>
    <lineage>
        <taxon>Bacteria</taxon>
        <taxon>Bacillati</taxon>
        <taxon>Actinomycetota</taxon>
        <taxon>Actinomycetes</taxon>
        <taxon>Micromonosporales</taxon>
        <taxon>Micromonosporaceae</taxon>
        <taxon>Dactylosporangium</taxon>
    </lineage>
</organism>
<gene>
    <name evidence="5" type="ORF">GCM10017581_101780</name>
</gene>
<evidence type="ECO:0000259" key="4">
    <source>
        <dbReference type="Pfam" id="PF13439"/>
    </source>
</evidence>
<dbReference type="PANTHER" id="PTHR45947">
    <property type="entry name" value="SULFOQUINOVOSYL TRANSFERASE SQD2"/>
    <property type="match status" value="1"/>
</dbReference>
<dbReference type="Pfam" id="PF13439">
    <property type="entry name" value="Glyco_transf_4"/>
    <property type="match status" value="1"/>
</dbReference>
<accession>A0A9W6KUP8</accession>
<keyword evidence="6" id="KW-1185">Reference proteome</keyword>
<dbReference type="Gene3D" id="3.40.50.2000">
    <property type="entry name" value="Glycogen Phosphorylase B"/>
    <property type="match status" value="2"/>
</dbReference>
<evidence type="ECO:0000313" key="5">
    <source>
        <dbReference type="EMBL" id="GLL08417.1"/>
    </source>
</evidence>
<reference evidence="5" key="1">
    <citation type="journal article" date="2014" name="Int. J. Syst. Evol. Microbiol.">
        <title>Complete genome sequence of Corynebacterium casei LMG S-19264T (=DSM 44701T), isolated from a smear-ripened cheese.</title>
        <authorList>
            <consortium name="US DOE Joint Genome Institute (JGI-PGF)"/>
            <person name="Walter F."/>
            <person name="Albersmeier A."/>
            <person name="Kalinowski J."/>
            <person name="Ruckert C."/>
        </authorList>
    </citation>
    <scope>NUCLEOTIDE SEQUENCE</scope>
    <source>
        <strain evidence="5">VKM Ac-1321</strain>
    </source>
</reference>
<keyword evidence="2" id="KW-0808">Transferase</keyword>
<dbReference type="RefSeq" id="WP_261964804.1">
    <property type="nucleotide sequence ID" value="NZ_BAAAXA010000001.1"/>
</dbReference>
<dbReference type="InterPro" id="IPR001296">
    <property type="entry name" value="Glyco_trans_1"/>
</dbReference>
<sequence length="364" mass="38591">MRIVRVSYRVPPLPGGLERHVDMLTREQLARGHRVTLGFRHGEPIPGADMLTLAATPRSRALAGRSDVLAFGAEVAHTLRRPEPADLVHLHGDYLDAAQIGPACRRLGVPLVLTVHGALNLRHRGLARWALRHVDAFVALGARPTADLLALGVEPEAILTTSSGVDLTAIEPPVAAAEPGLIVSVGALDPVKGHDTVIAAVDRLRATRPDAHLVIAGEGPLRDELARHSFVTLAGALPRHEVYALLGRAEAFVLASRRLPGKGEGIPTAALEALACGTPVVLSTEATLDPVIPPSAYRTFPAGDAEALAAVLGTLPAGRDEHGPVAVQGRAWPRVAGEIEDWYGTAFRRCVRRGVFGHRLPARV</sequence>
<dbReference type="GO" id="GO:1901137">
    <property type="term" value="P:carbohydrate derivative biosynthetic process"/>
    <property type="evidence" value="ECO:0007669"/>
    <property type="project" value="UniProtKB-ARBA"/>
</dbReference>
<dbReference type="GO" id="GO:0016757">
    <property type="term" value="F:glycosyltransferase activity"/>
    <property type="evidence" value="ECO:0007669"/>
    <property type="project" value="UniProtKB-KW"/>
</dbReference>
<proteinExistence type="predicted"/>
<feature type="domain" description="Glycosyl transferase family 1" evidence="3">
    <location>
        <begin position="177"/>
        <end position="291"/>
    </location>
</feature>
<feature type="domain" description="Glycosyltransferase subfamily 4-like N-terminal" evidence="4">
    <location>
        <begin position="14"/>
        <end position="168"/>
    </location>
</feature>
<comment type="caution">
    <text evidence="5">The sequence shown here is derived from an EMBL/GenBank/DDBJ whole genome shotgun (WGS) entry which is preliminary data.</text>
</comment>
<evidence type="ECO:0000259" key="3">
    <source>
        <dbReference type="Pfam" id="PF00534"/>
    </source>
</evidence>